<proteinExistence type="predicted"/>
<feature type="non-terminal residue" evidence="1">
    <location>
        <position position="1"/>
    </location>
</feature>
<comment type="caution">
    <text evidence="1">The sequence shown here is derived from an EMBL/GenBank/DDBJ whole genome shotgun (WGS) entry which is preliminary data.</text>
</comment>
<protein>
    <submittedName>
        <fullName evidence="1">Uncharacterized protein</fullName>
    </submittedName>
</protein>
<sequence length="73" mass="8816">NIAYKRLYFSDLKELLTYFNGTVLIEIKEDSEKTIFYPYRIKDIEGKEVSRKEKGKIFHQELMKQLEEKNLLV</sequence>
<reference evidence="1 2" key="1">
    <citation type="submission" date="2023-12" db="EMBL/GenBank/DDBJ databases">
        <title>Genomic sequences of Capnocytophaga and Parvimonas strains.</title>
        <authorList>
            <person name="Watt R.M."/>
            <person name="Wang M."/>
            <person name="Yang T."/>
            <person name="Tong W.M."/>
        </authorList>
    </citation>
    <scope>NUCLEOTIDE SEQUENCE [LARGE SCALE GENOMIC DNA]</scope>
    <source>
        <strain evidence="1 2">CCUG 13156</strain>
    </source>
</reference>
<feature type="non-terminal residue" evidence="1">
    <location>
        <position position="73"/>
    </location>
</feature>
<dbReference type="RefSeq" id="WP_323980472.1">
    <property type="nucleotide sequence ID" value="NZ_JAYKBV010000139.1"/>
</dbReference>
<accession>A0ABU5YDK6</accession>
<name>A0ABU5YDK6_9FLAO</name>
<evidence type="ECO:0000313" key="1">
    <source>
        <dbReference type="EMBL" id="MEB3042033.1"/>
    </source>
</evidence>
<organism evidence="1 2">
    <name type="scientific">Capnocytophaga gingivalis</name>
    <dbReference type="NCBI Taxonomy" id="1017"/>
    <lineage>
        <taxon>Bacteria</taxon>
        <taxon>Pseudomonadati</taxon>
        <taxon>Bacteroidota</taxon>
        <taxon>Flavobacteriia</taxon>
        <taxon>Flavobacteriales</taxon>
        <taxon>Flavobacteriaceae</taxon>
        <taxon>Capnocytophaga</taxon>
    </lineage>
</organism>
<evidence type="ECO:0000313" key="2">
    <source>
        <dbReference type="Proteomes" id="UP001324270"/>
    </source>
</evidence>
<dbReference type="Proteomes" id="UP001324270">
    <property type="component" value="Unassembled WGS sequence"/>
</dbReference>
<keyword evidence="2" id="KW-1185">Reference proteome</keyword>
<dbReference type="EMBL" id="JAYKBV010000139">
    <property type="protein sequence ID" value="MEB3042033.1"/>
    <property type="molecule type" value="Genomic_DNA"/>
</dbReference>
<gene>
    <name evidence="1" type="ORF">VJJ49_15295</name>
</gene>